<reference evidence="2 3" key="2">
    <citation type="submission" date="2018-06" db="EMBL/GenBank/DDBJ databases">
        <authorList>
            <person name="Zhirakovskaya E."/>
        </authorList>
    </citation>
    <scope>NUCLEOTIDE SEQUENCE [LARGE SCALE GENOMIC DNA]</scope>
    <source>
        <strain evidence="2 3">FBKL4.011</strain>
    </source>
</reference>
<dbReference type="Pfam" id="PF13443">
    <property type="entry name" value="HTH_26"/>
    <property type="match status" value="1"/>
</dbReference>
<feature type="domain" description="HTH cro/C1-type" evidence="1">
    <location>
        <begin position="7"/>
        <end position="62"/>
    </location>
</feature>
<dbReference type="InterPro" id="IPR001387">
    <property type="entry name" value="Cro/C1-type_HTH"/>
</dbReference>
<dbReference type="PANTHER" id="PTHR37301:SF1">
    <property type="entry name" value="DNA-BINDING PROTEIN"/>
    <property type="match status" value="1"/>
</dbReference>
<protein>
    <submittedName>
        <fullName evidence="2">XRE family transcriptional regulator</fullName>
    </submittedName>
</protein>
<dbReference type="OrthoDB" id="2186666at2"/>
<dbReference type="GO" id="GO:0003677">
    <property type="term" value="F:DNA binding"/>
    <property type="evidence" value="ECO:0007669"/>
    <property type="project" value="InterPro"/>
</dbReference>
<dbReference type="CDD" id="cd00093">
    <property type="entry name" value="HTH_XRE"/>
    <property type="match status" value="1"/>
</dbReference>
<dbReference type="Gene3D" id="1.10.260.40">
    <property type="entry name" value="lambda repressor-like DNA-binding domains"/>
    <property type="match status" value="1"/>
</dbReference>
<dbReference type="Proteomes" id="UP000251213">
    <property type="component" value="Unassembled WGS sequence"/>
</dbReference>
<gene>
    <name evidence="2" type="ORF">DL897_15125</name>
</gene>
<dbReference type="AlphaFoldDB" id="A0A364K1L8"/>
<accession>A0A364K1L8</accession>
<reference evidence="2 3" key="1">
    <citation type="submission" date="2018-06" db="EMBL/GenBank/DDBJ databases">
        <title>Thermoflavimicrobium daqus sp. nov., a thermophilic microbe isolated from Moutai-flavour Daqu.</title>
        <authorList>
            <person name="Wang X."/>
            <person name="Zhou H."/>
        </authorList>
    </citation>
    <scope>NUCLEOTIDE SEQUENCE [LARGE SCALE GENOMIC DNA]</scope>
    <source>
        <strain evidence="2 3">FBKL4.011</strain>
    </source>
</reference>
<evidence type="ECO:0000313" key="2">
    <source>
        <dbReference type="EMBL" id="RAL21921.1"/>
    </source>
</evidence>
<proteinExistence type="predicted"/>
<evidence type="ECO:0000313" key="3">
    <source>
        <dbReference type="Proteomes" id="UP000251213"/>
    </source>
</evidence>
<sequence>MAIRIKLAELMGKHKYNQLKVATETGIRPATVSLYYHETIKRIEIEHLNKLCKLFNCQVGDLLEYVDENQ</sequence>
<comment type="caution">
    <text evidence="2">The sequence shown here is derived from an EMBL/GenBank/DDBJ whole genome shotgun (WGS) entry which is preliminary data.</text>
</comment>
<keyword evidence="3" id="KW-1185">Reference proteome</keyword>
<dbReference type="SMART" id="SM00530">
    <property type="entry name" value="HTH_XRE"/>
    <property type="match status" value="1"/>
</dbReference>
<dbReference type="EMBL" id="QJKK01000011">
    <property type="protein sequence ID" value="RAL21921.1"/>
    <property type="molecule type" value="Genomic_DNA"/>
</dbReference>
<dbReference type="SUPFAM" id="SSF47413">
    <property type="entry name" value="lambda repressor-like DNA-binding domains"/>
    <property type="match status" value="1"/>
</dbReference>
<dbReference type="PANTHER" id="PTHR37301">
    <property type="entry name" value="DNA-BINDING PROTEIN-RELATED"/>
    <property type="match status" value="1"/>
</dbReference>
<dbReference type="PROSITE" id="PS50943">
    <property type="entry name" value="HTH_CROC1"/>
    <property type="match status" value="1"/>
</dbReference>
<dbReference type="InterPro" id="IPR010982">
    <property type="entry name" value="Lambda_DNA-bd_dom_sf"/>
</dbReference>
<organism evidence="2 3">
    <name type="scientific">Thermoflavimicrobium daqui</name>
    <dbReference type="NCBI Taxonomy" id="2137476"/>
    <lineage>
        <taxon>Bacteria</taxon>
        <taxon>Bacillati</taxon>
        <taxon>Bacillota</taxon>
        <taxon>Bacilli</taxon>
        <taxon>Bacillales</taxon>
        <taxon>Thermoactinomycetaceae</taxon>
        <taxon>Thermoflavimicrobium</taxon>
    </lineage>
</organism>
<name>A0A364K1L8_9BACL</name>
<dbReference type="RefSeq" id="WP_113659963.1">
    <property type="nucleotide sequence ID" value="NZ_KZ845673.1"/>
</dbReference>
<evidence type="ECO:0000259" key="1">
    <source>
        <dbReference type="PROSITE" id="PS50943"/>
    </source>
</evidence>